<dbReference type="GO" id="GO:0046394">
    <property type="term" value="P:carboxylic acid biosynthetic process"/>
    <property type="evidence" value="ECO:0007669"/>
    <property type="project" value="UniProtKB-ARBA"/>
</dbReference>
<accession>A0A1I4W425</accession>
<dbReference type="SUPFAM" id="SSF56752">
    <property type="entry name" value="D-aminoacid aminotransferase-like PLP-dependent enzymes"/>
    <property type="match status" value="1"/>
</dbReference>
<dbReference type="InterPro" id="IPR050571">
    <property type="entry name" value="Class-IV_PLP-Dep_Aminotrnsfr"/>
</dbReference>
<dbReference type="RefSeq" id="WP_092907979.1">
    <property type="nucleotide sequence ID" value="NZ_FOUZ01000006.1"/>
</dbReference>
<dbReference type="InterPro" id="IPR043131">
    <property type="entry name" value="BCAT-like_N"/>
</dbReference>
<dbReference type="AlphaFoldDB" id="A0A1I4W425"/>
<dbReference type="Proteomes" id="UP000199149">
    <property type="component" value="Unassembled WGS sequence"/>
</dbReference>
<dbReference type="STRING" id="684065.SAMN05421738_106127"/>
<keyword evidence="2" id="KW-0808">Transferase</keyword>
<dbReference type="Gene3D" id="3.20.10.10">
    <property type="entry name" value="D-amino Acid Aminotransferase, subunit A, domain 2"/>
    <property type="match status" value="1"/>
</dbReference>
<organism evidence="2 3">
    <name type="scientific">Algoriella xinjiangensis</name>
    <dbReference type="NCBI Taxonomy" id="684065"/>
    <lineage>
        <taxon>Bacteria</taxon>
        <taxon>Pseudomonadati</taxon>
        <taxon>Bacteroidota</taxon>
        <taxon>Flavobacteriia</taxon>
        <taxon>Flavobacteriales</taxon>
        <taxon>Weeksellaceae</taxon>
        <taxon>Algoriella</taxon>
    </lineage>
</organism>
<evidence type="ECO:0000313" key="2">
    <source>
        <dbReference type="EMBL" id="SFN08147.1"/>
    </source>
</evidence>
<dbReference type="GO" id="GO:0008483">
    <property type="term" value="F:transaminase activity"/>
    <property type="evidence" value="ECO:0007669"/>
    <property type="project" value="UniProtKB-KW"/>
</dbReference>
<dbReference type="Gene3D" id="3.30.470.10">
    <property type="match status" value="1"/>
</dbReference>
<sequence length="272" mass="31598">MKINLGGVITEQVNAVIGQQNRAFRNGDAVKEILRYVNGEIIDWEDHYFNLMASMRIYRMNIPLDFTPEFFQDQINLLAQANQTTSGKVEFLAFRNDEADYLKATINYVVSIENSSEDWMFLEHENEIDVYKDYAINTAFYSLVNTYRPEENIAEIYRLENDYADIILLNANKRMARSLKGNIFVLNDQTIRTPKKEEGVITSVLRNNFIKKINKAEEFTVEEAEIFPFEIQKAEEVFILIDGIGILPITQNRKKIYTSTKTKSIFNLLKSN</sequence>
<dbReference type="InterPro" id="IPR043132">
    <property type="entry name" value="BCAT-like_C"/>
</dbReference>
<dbReference type="InterPro" id="IPR036038">
    <property type="entry name" value="Aminotransferase-like"/>
</dbReference>
<comment type="similarity">
    <text evidence="1">Belongs to the class-IV pyridoxal-phosphate-dependent aminotransferase family.</text>
</comment>
<evidence type="ECO:0000313" key="3">
    <source>
        <dbReference type="Proteomes" id="UP000199149"/>
    </source>
</evidence>
<dbReference type="PANTHER" id="PTHR42743:SF13">
    <property type="entry name" value="P-LOOP CONTAINING NUCLEOSIDE TRIPHOSPHATE HYDROLASE PROTEIN"/>
    <property type="match status" value="1"/>
</dbReference>
<keyword evidence="3" id="KW-1185">Reference proteome</keyword>
<dbReference type="PANTHER" id="PTHR42743">
    <property type="entry name" value="AMINO-ACID AMINOTRANSFERASE"/>
    <property type="match status" value="1"/>
</dbReference>
<dbReference type="EMBL" id="FOUZ01000006">
    <property type="protein sequence ID" value="SFN08147.1"/>
    <property type="molecule type" value="Genomic_DNA"/>
</dbReference>
<protein>
    <submittedName>
        <fullName evidence="2">Branched-chain amino acid aminotransferase</fullName>
    </submittedName>
</protein>
<reference evidence="3" key="1">
    <citation type="submission" date="2016-10" db="EMBL/GenBank/DDBJ databases">
        <authorList>
            <person name="Varghese N."/>
            <person name="Submissions S."/>
        </authorList>
    </citation>
    <scope>NUCLEOTIDE SEQUENCE [LARGE SCALE GENOMIC DNA]</scope>
    <source>
        <strain evidence="3">XJ109</strain>
    </source>
</reference>
<proteinExistence type="inferred from homology"/>
<dbReference type="Pfam" id="PF01063">
    <property type="entry name" value="Aminotran_4"/>
    <property type="match status" value="1"/>
</dbReference>
<dbReference type="OrthoDB" id="9805628at2"/>
<dbReference type="InterPro" id="IPR001544">
    <property type="entry name" value="Aminotrans_IV"/>
</dbReference>
<evidence type="ECO:0000256" key="1">
    <source>
        <dbReference type="ARBA" id="ARBA00009320"/>
    </source>
</evidence>
<keyword evidence="2" id="KW-0032">Aminotransferase</keyword>
<name>A0A1I4W425_9FLAO</name>
<gene>
    <name evidence="2" type="ORF">SAMN05421738_106127</name>
</gene>